<accession>A0A382J8F7</accession>
<sequence length="44" mass="4826">VAEQSAKLQVSELDYKSIKSNLIAFLKSQSEFTNFDFAGSGLDV</sequence>
<dbReference type="Pfam" id="PF21379">
    <property type="entry name" value="Gp6-like_1st"/>
    <property type="match status" value="1"/>
</dbReference>
<dbReference type="EMBL" id="UINC01072213">
    <property type="protein sequence ID" value="SVC07682.1"/>
    <property type="molecule type" value="Genomic_DNA"/>
</dbReference>
<evidence type="ECO:0000259" key="1">
    <source>
        <dbReference type="Pfam" id="PF21379"/>
    </source>
</evidence>
<evidence type="ECO:0000313" key="2">
    <source>
        <dbReference type="EMBL" id="SVC07682.1"/>
    </source>
</evidence>
<feature type="domain" description="Baseplate wedge protein gp6-like N-terminal helical" evidence="1">
    <location>
        <begin position="15"/>
        <end position="44"/>
    </location>
</feature>
<proteinExistence type="predicted"/>
<protein>
    <recommendedName>
        <fullName evidence="1">Baseplate wedge protein gp6-like N-terminal helical domain-containing protein</fullName>
    </recommendedName>
</protein>
<name>A0A382J8F7_9ZZZZ</name>
<dbReference type="AlphaFoldDB" id="A0A382J8F7"/>
<gene>
    <name evidence="2" type="ORF">METZ01_LOCUS260536</name>
</gene>
<organism evidence="2">
    <name type="scientific">marine metagenome</name>
    <dbReference type="NCBI Taxonomy" id="408172"/>
    <lineage>
        <taxon>unclassified sequences</taxon>
        <taxon>metagenomes</taxon>
        <taxon>ecological metagenomes</taxon>
    </lineage>
</organism>
<feature type="non-terminal residue" evidence="2">
    <location>
        <position position="44"/>
    </location>
</feature>
<reference evidence="2" key="1">
    <citation type="submission" date="2018-05" db="EMBL/GenBank/DDBJ databases">
        <authorList>
            <person name="Lanie J.A."/>
            <person name="Ng W.-L."/>
            <person name="Kazmierczak K.M."/>
            <person name="Andrzejewski T.M."/>
            <person name="Davidsen T.M."/>
            <person name="Wayne K.J."/>
            <person name="Tettelin H."/>
            <person name="Glass J.I."/>
            <person name="Rusch D."/>
            <person name="Podicherti R."/>
            <person name="Tsui H.-C.T."/>
            <person name="Winkler M.E."/>
        </authorList>
    </citation>
    <scope>NUCLEOTIDE SEQUENCE</scope>
</reference>
<feature type="non-terminal residue" evidence="2">
    <location>
        <position position="1"/>
    </location>
</feature>
<dbReference type="InterPro" id="IPR049026">
    <property type="entry name" value="Gp6-like_N"/>
</dbReference>